<dbReference type="PROSITE" id="PS50943">
    <property type="entry name" value="HTH_CROC1"/>
    <property type="match status" value="1"/>
</dbReference>
<evidence type="ECO:0000313" key="2">
    <source>
        <dbReference type="EMBL" id="MCS5732777.1"/>
    </source>
</evidence>
<dbReference type="EMBL" id="JANLCJ010000001">
    <property type="protein sequence ID" value="MCS5732777.1"/>
    <property type="molecule type" value="Genomic_DNA"/>
</dbReference>
<evidence type="ECO:0000259" key="1">
    <source>
        <dbReference type="PROSITE" id="PS50943"/>
    </source>
</evidence>
<organism evidence="2 3">
    <name type="scientific">Herbiconiux daphne</name>
    <dbReference type="NCBI Taxonomy" id="2970914"/>
    <lineage>
        <taxon>Bacteria</taxon>
        <taxon>Bacillati</taxon>
        <taxon>Actinomycetota</taxon>
        <taxon>Actinomycetes</taxon>
        <taxon>Micrococcales</taxon>
        <taxon>Microbacteriaceae</taxon>
        <taxon>Herbiconiux</taxon>
    </lineage>
</organism>
<dbReference type="Pfam" id="PF17765">
    <property type="entry name" value="MLTR_LBD"/>
    <property type="match status" value="1"/>
</dbReference>
<name>A0ABT2GZP0_9MICO</name>
<dbReference type="InterPro" id="IPR010982">
    <property type="entry name" value="Lambda_DNA-bd_dom_sf"/>
</dbReference>
<dbReference type="CDD" id="cd00093">
    <property type="entry name" value="HTH_XRE"/>
    <property type="match status" value="1"/>
</dbReference>
<dbReference type="PANTHER" id="PTHR35010:SF2">
    <property type="entry name" value="BLL4672 PROTEIN"/>
    <property type="match status" value="1"/>
</dbReference>
<protein>
    <submittedName>
        <fullName evidence="2">Helix-turn-helix transcriptional regulator</fullName>
    </submittedName>
</protein>
<accession>A0ABT2GZP0</accession>
<proteinExistence type="predicted"/>
<gene>
    <name evidence="2" type="ORF">N1032_03350</name>
</gene>
<dbReference type="PANTHER" id="PTHR35010">
    <property type="entry name" value="BLL4672 PROTEIN-RELATED"/>
    <property type="match status" value="1"/>
</dbReference>
<reference evidence="2" key="1">
    <citation type="submission" date="2022-08" db="EMBL/GenBank/DDBJ databases">
        <authorList>
            <person name="Deng Y."/>
            <person name="Han X.-F."/>
            <person name="Zhang Y.-Q."/>
        </authorList>
    </citation>
    <scope>NUCLEOTIDE SEQUENCE</scope>
    <source>
        <strain evidence="2">CPCC 203386</strain>
    </source>
</reference>
<dbReference type="Gene3D" id="3.30.450.180">
    <property type="match status" value="1"/>
</dbReference>
<evidence type="ECO:0000313" key="3">
    <source>
        <dbReference type="Proteomes" id="UP001165586"/>
    </source>
</evidence>
<sequence>MTSRTPVLGQYLRSRRARMDPRSFGFPDDGRRVPGLRREEIAQLAGISRDYYTRLEQGQGHQMSDQVMNSLAEALQLDGDERTYLRRIARSGLDRATRSVEPLTVPVPVSDQVLTLLKSWSHVPAYLFDSNLDIVAINEMGDYLSPLYAAYGDNSVLASFGILRDYPHFAGYLDVARSTVAALRFHGDPSNPRYRELVGELSVEHPLFRRMWSEHDARPLSDGSAWISIDGSEPVEVPWQVLEVPGGFFLSFRPVREGSRAHELFEQVRLTKMTGRGIRGPLAGWPAT</sequence>
<dbReference type="RefSeq" id="WP_259537431.1">
    <property type="nucleotide sequence ID" value="NZ_JANLCJ010000001.1"/>
</dbReference>
<dbReference type="InterPro" id="IPR041413">
    <property type="entry name" value="MLTR_LBD"/>
</dbReference>
<dbReference type="SUPFAM" id="SSF47413">
    <property type="entry name" value="lambda repressor-like DNA-binding domains"/>
    <property type="match status" value="1"/>
</dbReference>
<dbReference type="Proteomes" id="UP001165586">
    <property type="component" value="Unassembled WGS sequence"/>
</dbReference>
<dbReference type="InterPro" id="IPR001387">
    <property type="entry name" value="Cro/C1-type_HTH"/>
</dbReference>
<dbReference type="SMART" id="SM00530">
    <property type="entry name" value="HTH_XRE"/>
    <property type="match status" value="1"/>
</dbReference>
<dbReference type="Gene3D" id="1.10.260.40">
    <property type="entry name" value="lambda repressor-like DNA-binding domains"/>
    <property type="match status" value="1"/>
</dbReference>
<keyword evidence="3" id="KW-1185">Reference proteome</keyword>
<dbReference type="Pfam" id="PF13560">
    <property type="entry name" value="HTH_31"/>
    <property type="match status" value="1"/>
</dbReference>
<comment type="caution">
    <text evidence="2">The sequence shown here is derived from an EMBL/GenBank/DDBJ whole genome shotgun (WGS) entry which is preliminary data.</text>
</comment>
<feature type="domain" description="HTH cro/C1-type" evidence="1">
    <location>
        <begin position="35"/>
        <end position="82"/>
    </location>
</feature>